<feature type="transmembrane region" description="Helical" evidence="7">
    <location>
        <begin position="72"/>
        <end position="93"/>
    </location>
</feature>
<evidence type="ECO:0000256" key="4">
    <source>
        <dbReference type="ARBA" id="ARBA00022692"/>
    </source>
</evidence>
<keyword evidence="10" id="KW-1185">Reference proteome</keyword>
<dbReference type="RefSeq" id="WP_324668654.1">
    <property type="nucleotide sequence ID" value="NZ_CP141614.1"/>
</dbReference>
<evidence type="ECO:0000256" key="5">
    <source>
        <dbReference type="ARBA" id="ARBA00022989"/>
    </source>
</evidence>
<keyword evidence="6 7" id="KW-0472">Membrane</keyword>
<dbReference type="Gene3D" id="1.10.3720.10">
    <property type="entry name" value="MetI-like"/>
    <property type="match status" value="1"/>
</dbReference>
<proteinExistence type="inferred from homology"/>
<protein>
    <submittedName>
        <fullName evidence="9">Sugar ABC transporter permease</fullName>
    </submittedName>
</protein>
<evidence type="ECO:0000259" key="8">
    <source>
        <dbReference type="PROSITE" id="PS50928"/>
    </source>
</evidence>
<feature type="transmembrane region" description="Helical" evidence="7">
    <location>
        <begin position="154"/>
        <end position="178"/>
    </location>
</feature>
<evidence type="ECO:0000256" key="7">
    <source>
        <dbReference type="RuleBase" id="RU363032"/>
    </source>
</evidence>
<feature type="transmembrane region" description="Helical" evidence="7">
    <location>
        <begin position="12"/>
        <end position="31"/>
    </location>
</feature>
<evidence type="ECO:0000313" key="9">
    <source>
        <dbReference type="EMBL" id="WRP14340.1"/>
    </source>
</evidence>
<dbReference type="EMBL" id="CP141614">
    <property type="protein sequence ID" value="WRP14340.1"/>
    <property type="molecule type" value="Genomic_DNA"/>
</dbReference>
<dbReference type="Proteomes" id="UP001333102">
    <property type="component" value="Chromosome"/>
</dbReference>
<evidence type="ECO:0000256" key="2">
    <source>
        <dbReference type="ARBA" id="ARBA00022448"/>
    </source>
</evidence>
<dbReference type="InterPro" id="IPR051393">
    <property type="entry name" value="ABC_transporter_permease"/>
</dbReference>
<organism evidence="9 10">
    <name type="scientific">Geochorda subterranea</name>
    <dbReference type="NCBI Taxonomy" id="3109564"/>
    <lineage>
        <taxon>Bacteria</taxon>
        <taxon>Bacillati</taxon>
        <taxon>Bacillota</taxon>
        <taxon>Limnochordia</taxon>
        <taxon>Limnochordales</taxon>
        <taxon>Geochordaceae</taxon>
        <taxon>Geochorda</taxon>
    </lineage>
</organism>
<evidence type="ECO:0000256" key="6">
    <source>
        <dbReference type="ARBA" id="ARBA00023136"/>
    </source>
</evidence>
<feature type="transmembrane region" description="Helical" evidence="7">
    <location>
        <begin position="199"/>
        <end position="224"/>
    </location>
</feature>
<accession>A0ABZ1BP47</accession>
<gene>
    <name evidence="9" type="ORF">VLY81_13105</name>
</gene>
<feature type="transmembrane region" description="Helical" evidence="7">
    <location>
        <begin position="259"/>
        <end position="279"/>
    </location>
</feature>
<feature type="transmembrane region" description="Helical" evidence="7">
    <location>
        <begin position="105"/>
        <end position="126"/>
    </location>
</feature>
<keyword evidence="4 7" id="KW-0812">Transmembrane</keyword>
<dbReference type="SUPFAM" id="SSF161098">
    <property type="entry name" value="MetI-like"/>
    <property type="match status" value="1"/>
</dbReference>
<comment type="similarity">
    <text evidence="7">Belongs to the binding-protein-dependent transport system permease family.</text>
</comment>
<sequence length="291" mass="32077">MWKEMRRLGEASLYLLPSLAIFTAFVFVPLARTIGLSLYATDPIGRPAVFVGLGQYLRLASPTFLNSVQVTFLFVLYVVPATLLLALALAVLGNLRLRRIGIFRGLFSSSIAVSGATASVIFLLMYNPAIGPLNYLLESLGLPTLRWHTDASTALLSVALTTIWLQLGLNTIILLAGMQGIPEEYYESAALDGAGFLTTLVRITLPLVSPTLFFLAVVDVLAAFQTFAPFEIMTKGGPIDSTNTMVYSIYREFYFNGQYGFAAAQSVVLFIVMLLLTILQFRVLEWRVFYQ</sequence>
<dbReference type="Pfam" id="PF00528">
    <property type="entry name" value="BPD_transp_1"/>
    <property type="match status" value="1"/>
</dbReference>
<dbReference type="PANTHER" id="PTHR30193">
    <property type="entry name" value="ABC TRANSPORTER PERMEASE PROTEIN"/>
    <property type="match status" value="1"/>
</dbReference>
<keyword evidence="5 7" id="KW-1133">Transmembrane helix</keyword>
<dbReference type="CDD" id="cd06261">
    <property type="entry name" value="TM_PBP2"/>
    <property type="match status" value="1"/>
</dbReference>
<dbReference type="PANTHER" id="PTHR30193:SF37">
    <property type="entry name" value="INNER MEMBRANE ABC TRANSPORTER PERMEASE PROTEIN YCJO"/>
    <property type="match status" value="1"/>
</dbReference>
<dbReference type="PROSITE" id="PS50928">
    <property type="entry name" value="ABC_TM1"/>
    <property type="match status" value="1"/>
</dbReference>
<evidence type="ECO:0000313" key="10">
    <source>
        <dbReference type="Proteomes" id="UP001333102"/>
    </source>
</evidence>
<dbReference type="InterPro" id="IPR000515">
    <property type="entry name" value="MetI-like"/>
</dbReference>
<name>A0ABZ1BP47_9FIRM</name>
<feature type="domain" description="ABC transmembrane type-1" evidence="8">
    <location>
        <begin position="64"/>
        <end position="280"/>
    </location>
</feature>
<dbReference type="InterPro" id="IPR035906">
    <property type="entry name" value="MetI-like_sf"/>
</dbReference>
<reference evidence="10" key="1">
    <citation type="submission" date="2023-12" db="EMBL/GenBank/DDBJ databases">
        <title>Novel isolates from deep terrestrial aquifers shed light on the physiology and ecology of the class Limnochordia.</title>
        <authorList>
            <person name="Karnachuk O.V."/>
            <person name="Lukina A.P."/>
            <person name="Avakyan M.R."/>
            <person name="Kadnikov V."/>
            <person name="Begmatov S."/>
            <person name="Beletsky A.V."/>
            <person name="Mardanov A.V."/>
            <person name="Ravin N.V."/>
        </authorList>
    </citation>
    <scope>NUCLEOTIDE SEQUENCE [LARGE SCALE GENOMIC DNA]</scope>
    <source>
        <strain evidence="10">LN</strain>
    </source>
</reference>
<evidence type="ECO:0000256" key="1">
    <source>
        <dbReference type="ARBA" id="ARBA00004651"/>
    </source>
</evidence>
<comment type="subcellular location">
    <subcellularLocation>
        <location evidence="1 7">Cell membrane</location>
        <topology evidence="1 7">Multi-pass membrane protein</topology>
    </subcellularLocation>
</comment>
<keyword evidence="2 7" id="KW-0813">Transport</keyword>
<evidence type="ECO:0000256" key="3">
    <source>
        <dbReference type="ARBA" id="ARBA00022475"/>
    </source>
</evidence>
<keyword evidence="3" id="KW-1003">Cell membrane</keyword>